<evidence type="ECO:0000313" key="1">
    <source>
        <dbReference type="EMBL" id="WMV53440.1"/>
    </source>
</evidence>
<gene>
    <name evidence="1" type="ORF">MTR67_046825</name>
</gene>
<name>A0AAF0UVB9_SOLVR</name>
<dbReference type="EMBL" id="CP133622">
    <property type="protein sequence ID" value="WMV53440.1"/>
    <property type="molecule type" value="Genomic_DNA"/>
</dbReference>
<dbReference type="Proteomes" id="UP001234989">
    <property type="component" value="Chromosome 11"/>
</dbReference>
<dbReference type="AlphaFoldDB" id="A0AAF0UVB9"/>
<organism evidence="1 2">
    <name type="scientific">Solanum verrucosum</name>
    <dbReference type="NCBI Taxonomy" id="315347"/>
    <lineage>
        <taxon>Eukaryota</taxon>
        <taxon>Viridiplantae</taxon>
        <taxon>Streptophyta</taxon>
        <taxon>Embryophyta</taxon>
        <taxon>Tracheophyta</taxon>
        <taxon>Spermatophyta</taxon>
        <taxon>Magnoliopsida</taxon>
        <taxon>eudicotyledons</taxon>
        <taxon>Gunneridae</taxon>
        <taxon>Pentapetalae</taxon>
        <taxon>asterids</taxon>
        <taxon>lamiids</taxon>
        <taxon>Solanales</taxon>
        <taxon>Solanaceae</taxon>
        <taxon>Solanoideae</taxon>
        <taxon>Solaneae</taxon>
        <taxon>Solanum</taxon>
    </lineage>
</organism>
<evidence type="ECO:0000313" key="2">
    <source>
        <dbReference type="Proteomes" id="UP001234989"/>
    </source>
</evidence>
<accession>A0AAF0UVB9</accession>
<protein>
    <recommendedName>
        <fullName evidence="3">RNase H type-1 domain-containing protein</fullName>
    </recommendedName>
</protein>
<keyword evidence="2" id="KW-1185">Reference proteome</keyword>
<reference evidence="1" key="1">
    <citation type="submission" date="2023-08" db="EMBL/GenBank/DDBJ databases">
        <title>A de novo genome assembly of Solanum verrucosum Schlechtendal, a Mexican diploid species geographically isolated from the other diploid A-genome species in potato relatives.</title>
        <authorList>
            <person name="Hosaka K."/>
        </authorList>
    </citation>
    <scope>NUCLEOTIDE SEQUENCE</scope>
    <source>
        <tissue evidence="1">Young leaves</tissue>
    </source>
</reference>
<sequence length="134" mass="15070">MLVELRAFHVGQIRFYNLVPLAIETDSKEIINTLQQGNDCYSHLIDDSRYLMHKLRHHSPSTHSENANGVVDGFAKHGARMTINENSMLYHVRPSFVVSTFINDCMGSGYFRKITVASTPDAVISPKALNHQSP</sequence>
<proteinExistence type="predicted"/>
<evidence type="ECO:0008006" key="3">
    <source>
        <dbReference type="Google" id="ProtNLM"/>
    </source>
</evidence>